<dbReference type="Pfam" id="PF13086">
    <property type="entry name" value="AAA_11"/>
    <property type="match status" value="2"/>
</dbReference>
<evidence type="ECO:0008006" key="6">
    <source>
        <dbReference type="Google" id="ProtNLM"/>
    </source>
</evidence>
<dbReference type="Proteomes" id="UP000837857">
    <property type="component" value="Chromosome 16"/>
</dbReference>
<dbReference type="PANTHER" id="PTHR10887">
    <property type="entry name" value="DNA2/NAM7 HELICASE FAMILY"/>
    <property type="match status" value="1"/>
</dbReference>
<evidence type="ECO:0000259" key="3">
    <source>
        <dbReference type="Pfam" id="PF13087"/>
    </source>
</evidence>
<dbReference type="EMBL" id="OW152828">
    <property type="protein sequence ID" value="CAH2045685.1"/>
    <property type="molecule type" value="Genomic_DNA"/>
</dbReference>
<protein>
    <recommendedName>
        <fullName evidence="6">RNA helicase</fullName>
    </recommendedName>
</protein>
<sequence>MKLISGNLILLRARETYDKNFTARITDIKGAKLILKSKGLSKYDLRETRFDVKFMFSRKLFEMMHVAIDKAYKLKTPLIFPKTNDRVQSCRITRFFNPRVVENLEQRTAVECIVSGTSGNAPFLLLGPPGTGKTVTIVEAILQLVAANKENRILVCAHSNQAVDNVACVLQKYKKHFDENSYKLFLRINSRSRNCVQKCLEKDSVNAPVSMMVIKDYNIILCTLCHAYSYILDYITHVVIDEAAQANEPSCLIPASRMRSLRPLILAGDSKQLGPVVVSNESKKFGLGLSMMERLKETFPFYDNKAENKYMVMLKNNYRSDPHIIDLPNNIFYGGHLRAMAVVDPLSRQNILNQKEKCRAIVFHGVSSTETKDGTSFYNKDEIRVVQSYICKLVNTHNVKGEDIGIIATYKSQVTLIKKWVDLYQLRIDVATVDAFQGQEKRVILISTVRGKGANSNASLGFVDDDKRFNVALTRAKAKAIVIGNPNSLSTCPVWNMYIQKCQRLGTHYGHVAENPKSQTTDLMIEQLQIPNYQPDTIANVNKRRPRNVLIDPSDEEDLETMDPLPDPPAG</sequence>
<name>A0ABN8I0W9_9NEOP</name>
<organism evidence="4 5">
    <name type="scientific">Iphiclides podalirius</name>
    <name type="common">scarce swallowtail</name>
    <dbReference type="NCBI Taxonomy" id="110791"/>
    <lineage>
        <taxon>Eukaryota</taxon>
        <taxon>Metazoa</taxon>
        <taxon>Ecdysozoa</taxon>
        <taxon>Arthropoda</taxon>
        <taxon>Hexapoda</taxon>
        <taxon>Insecta</taxon>
        <taxon>Pterygota</taxon>
        <taxon>Neoptera</taxon>
        <taxon>Endopterygota</taxon>
        <taxon>Lepidoptera</taxon>
        <taxon>Glossata</taxon>
        <taxon>Ditrysia</taxon>
        <taxon>Papilionoidea</taxon>
        <taxon>Papilionidae</taxon>
        <taxon>Papilioninae</taxon>
        <taxon>Iphiclides</taxon>
    </lineage>
</organism>
<feature type="region of interest" description="Disordered" evidence="1">
    <location>
        <begin position="546"/>
        <end position="571"/>
    </location>
</feature>
<keyword evidence="5" id="KW-1185">Reference proteome</keyword>
<dbReference type="InterPro" id="IPR041679">
    <property type="entry name" value="DNA2/NAM7-like_C"/>
</dbReference>
<evidence type="ECO:0000259" key="2">
    <source>
        <dbReference type="Pfam" id="PF13086"/>
    </source>
</evidence>
<proteinExistence type="predicted"/>
<evidence type="ECO:0000313" key="5">
    <source>
        <dbReference type="Proteomes" id="UP000837857"/>
    </source>
</evidence>
<accession>A0ABN8I0W9</accession>
<feature type="domain" description="DNA2/NAM7 helicase helicase" evidence="2">
    <location>
        <begin position="104"/>
        <end position="190"/>
    </location>
</feature>
<gene>
    <name evidence="4" type="ORF">IPOD504_LOCUS5185</name>
</gene>
<dbReference type="Pfam" id="PF13087">
    <property type="entry name" value="AAA_12"/>
    <property type="match status" value="1"/>
</dbReference>
<dbReference type="InterPro" id="IPR045055">
    <property type="entry name" value="DNA2/NAM7-like"/>
</dbReference>
<dbReference type="InterPro" id="IPR047187">
    <property type="entry name" value="SF1_C_Upf1"/>
</dbReference>
<dbReference type="PANTHER" id="PTHR10887:SF322">
    <property type="entry name" value="HELICASE MOV-10"/>
    <property type="match status" value="1"/>
</dbReference>
<evidence type="ECO:0000256" key="1">
    <source>
        <dbReference type="SAM" id="MobiDB-lite"/>
    </source>
</evidence>
<dbReference type="Gene3D" id="3.40.50.300">
    <property type="entry name" value="P-loop containing nucleotide triphosphate hydrolases"/>
    <property type="match status" value="2"/>
</dbReference>
<dbReference type="CDD" id="cd18808">
    <property type="entry name" value="SF1_C_Upf1"/>
    <property type="match status" value="1"/>
</dbReference>
<reference evidence="4" key="1">
    <citation type="submission" date="2022-03" db="EMBL/GenBank/DDBJ databases">
        <authorList>
            <person name="Martin H S."/>
        </authorList>
    </citation>
    <scope>NUCLEOTIDE SEQUENCE</scope>
</reference>
<dbReference type="InterPro" id="IPR041677">
    <property type="entry name" value="DNA2/NAM7_AAA_11"/>
</dbReference>
<dbReference type="SUPFAM" id="SSF52540">
    <property type="entry name" value="P-loop containing nucleoside triphosphate hydrolases"/>
    <property type="match status" value="1"/>
</dbReference>
<dbReference type="InterPro" id="IPR027417">
    <property type="entry name" value="P-loop_NTPase"/>
</dbReference>
<feature type="non-terminal residue" evidence="4">
    <location>
        <position position="571"/>
    </location>
</feature>
<evidence type="ECO:0000313" key="4">
    <source>
        <dbReference type="EMBL" id="CAH2045685.1"/>
    </source>
</evidence>
<feature type="domain" description="DNA2/NAM7 helicase helicase" evidence="2">
    <location>
        <begin position="194"/>
        <end position="279"/>
    </location>
</feature>
<feature type="domain" description="DNA2/NAM7 helicase-like C-terminal" evidence="3">
    <location>
        <begin position="289"/>
        <end position="486"/>
    </location>
</feature>